<dbReference type="Proteomes" id="UP000476934">
    <property type="component" value="Unassembled WGS sequence"/>
</dbReference>
<protein>
    <submittedName>
        <fullName evidence="5">Zinc ABC transporter substrate-binding protein</fullName>
    </submittedName>
</protein>
<dbReference type="InterPro" id="IPR006129">
    <property type="entry name" value="AdhesinB"/>
</dbReference>
<evidence type="ECO:0000313" key="5">
    <source>
        <dbReference type="EMBL" id="NEY19921.1"/>
    </source>
</evidence>
<dbReference type="GO" id="GO:0007155">
    <property type="term" value="P:cell adhesion"/>
    <property type="evidence" value="ECO:0007669"/>
    <property type="project" value="InterPro"/>
</dbReference>
<dbReference type="AlphaFoldDB" id="A0A6M0P5U0"/>
<dbReference type="EMBL" id="JAAIWK010000010">
    <property type="protein sequence ID" value="NEY19921.1"/>
    <property type="molecule type" value="Genomic_DNA"/>
</dbReference>
<keyword evidence="6" id="KW-1185">Reference proteome</keyword>
<sequence>MLTVIFVTLAGCSTSTKSKLADSKHKLQVVTTFYPMYEFTKNIAGDKADVKLLIPSNVEPHDWDPAPKDVGKIQDADVFIYNSKYMETWVPNIQKTMNHDAPIFVAASKGISFKKGVAEDGTPNEVAIDPHVWLSPVLAQKEVQNITKSLVKADPKNKKYYEKHSAQYMAKLKELDHEYRTQLKHVKKREIITQHAAFGYLAATYGLKQVPIAGLSPDQEPSAARLAELKSFAQAHHVKVIYFEELASPKVAKTLANEIGAKTDVLNTLEGLSTADQKKGLNYITEMKQNLKKLVQSLNE</sequence>
<dbReference type="InterPro" id="IPR006128">
    <property type="entry name" value="Lipoprotein_PsaA-like"/>
</dbReference>
<dbReference type="PANTHER" id="PTHR42953">
    <property type="entry name" value="HIGH-AFFINITY ZINC UPTAKE SYSTEM PROTEIN ZNUA-RELATED"/>
    <property type="match status" value="1"/>
</dbReference>
<comment type="caution">
    <text evidence="5">The sequence shown here is derived from an EMBL/GenBank/DDBJ whole genome shotgun (WGS) entry which is preliminary data.</text>
</comment>
<reference evidence="5 6" key="1">
    <citation type="submission" date="2020-02" db="EMBL/GenBank/DDBJ databases">
        <authorList>
            <person name="Feng H."/>
        </authorList>
    </citation>
    <scope>NUCLEOTIDE SEQUENCE [LARGE SCALE GENOMIC DNA]</scope>
    <source>
        <strain evidence="5 6">Gsoil 114</strain>
    </source>
</reference>
<dbReference type="InterPro" id="IPR050492">
    <property type="entry name" value="Bact_metal-bind_prot9"/>
</dbReference>
<dbReference type="PANTHER" id="PTHR42953:SF3">
    <property type="entry name" value="HIGH-AFFINITY ZINC UPTAKE SYSTEM PROTEIN ZNUA"/>
    <property type="match status" value="1"/>
</dbReference>
<keyword evidence="3" id="KW-0732">Signal</keyword>
<dbReference type="CDD" id="cd01017">
    <property type="entry name" value="AdcA"/>
    <property type="match status" value="1"/>
</dbReference>
<organism evidence="5 6">
    <name type="scientific">Heyndrickxia ginsengihumi</name>
    <dbReference type="NCBI Taxonomy" id="363870"/>
    <lineage>
        <taxon>Bacteria</taxon>
        <taxon>Bacillati</taxon>
        <taxon>Bacillota</taxon>
        <taxon>Bacilli</taxon>
        <taxon>Bacillales</taxon>
        <taxon>Bacillaceae</taxon>
        <taxon>Heyndrickxia</taxon>
    </lineage>
</organism>
<evidence type="ECO:0000256" key="1">
    <source>
        <dbReference type="ARBA" id="ARBA00011028"/>
    </source>
</evidence>
<gene>
    <name evidence="5" type="ORF">G4D61_08060</name>
</gene>
<dbReference type="SUPFAM" id="SSF53807">
    <property type="entry name" value="Helical backbone' metal receptor"/>
    <property type="match status" value="1"/>
</dbReference>
<dbReference type="GO" id="GO:0046872">
    <property type="term" value="F:metal ion binding"/>
    <property type="evidence" value="ECO:0007669"/>
    <property type="project" value="InterPro"/>
</dbReference>
<keyword evidence="2 4" id="KW-0813">Transport</keyword>
<evidence type="ECO:0000256" key="2">
    <source>
        <dbReference type="ARBA" id="ARBA00022448"/>
    </source>
</evidence>
<name>A0A6M0P5U0_9BACI</name>
<evidence type="ECO:0000256" key="3">
    <source>
        <dbReference type="ARBA" id="ARBA00022729"/>
    </source>
</evidence>
<dbReference type="Pfam" id="PF01297">
    <property type="entry name" value="ZnuA"/>
    <property type="match status" value="1"/>
</dbReference>
<dbReference type="RefSeq" id="WP_163173687.1">
    <property type="nucleotide sequence ID" value="NZ_JAAIWK010000010.1"/>
</dbReference>
<evidence type="ECO:0000313" key="6">
    <source>
        <dbReference type="Proteomes" id="UP000476934"/>
    </source>
</evidence>
<proteinExistence type="inferred from homology"/>
<dbReference type="PRINTS" id="PR00690">
    <property type="entry name" value="ADHESNFAMILY"/>
</dbReference>
<dbReference type="PRINTS" id="PR00691">
    <property type="entry name" value="ADHESINB"/>
</dbReference>
<reference evidence="5 6" key="2">
    <citation type="submission" date="2020-03" db="EMBL/GenBank/DDBJ databases">
        <title>Bacillus aquiflavi sp. nov., isolated from yellow water of strong flavor Chinese baijiu in Yibin region of China.</title>
        <authorList>
            <person name="Xie J."/>
        </authorList>
    </citation>
    <scope>NUCLEOTIDE SEQUENCE [LARGE SCALE GENOMIC DNA]</scope>
    <source>
        <strain evidence="5 6">Gsoil 114</strain>
    </source>
</reference>
<comment type="similarity">
    <text evidence="1 4">Belongs to the bacterial solute-binding protein 9 family.</text>
</comment>
<dbReference type="InterPro" id="IPR006127">
    <property type="entry name" value="ZnuA-like"/>
</dbReference>
<accession>A0A6M0P5U0</accession>
<evidence type="ECO:0000256" key="4">
    <source>
        <dbReference type="RuleBase" id="RU003512"/>
    </source>
</evidence>
<dbReference type="GO" id="GO:0030001">
    <property type="term" value="P:metal ion transport"/>
    <property type="evidence" value="ECO:0007669"/>
    <property type="project" value="InterPro"/>
</dbReference>
<dbReference type="Gene3D" id="3.40.50.1980">
    <property type="entry name" value="Nitrogenase molybdenum iron protein domain"/>
    <property type="match status" value="2"/>
</dbReference>